<evidence type="ECO:0000256" key="3">
    <source>
        <dbReference type="ARBA" id="ARBA00022692"/>
    </source>
</evidence>
<evidence type="ECO:0000259" key="9">
    <source>
        <dbReference type="PROSITE" id="PS50893"/>
    </source>
</evidence>
<dbReference type="Gene3D" id="3.40.50.300">
    <property type="entry name" value="P-loop containing nucleotide triphosphate hydrolases"/>
    <property type="match status" value="1"/>
</dbReference>
<sequence>MEQINWSTEWLTSLLWLLRTYALTLIVFILVAWLLIRRTRWGRQFWRLSGPYFLPKPRTRSGWRPLLAVALLLLFTLVSVRLDILLSYQGNEMYTALQQLDAPAFWRSLVVFAVLATINVAVVLVNFYVSQRQIINWRLWLNNRMLDDWLGGAAYHRSRYVAEPIDNPDQRIQEDITSFASVSQGLALGAVSSMVSLVSFSIILWGLSGPLTLGGVTIPRGMVFVAYVYVIIATVIAFRIGKPLIRLNFLNELLTASYRYSLVRTRENSENIAFYRGEPVEKTGLLGRFAGVIANTWAIVFRSLKFQGFNLIVNQIAVVFPIILQARRYFSGQITLGDVTQTATAFGQVFGALSFFRLAYDDFAAYRAVLDRLTGLLDVNDEARALPTPTTEDRGSGLVVRDLQIRLPDGRPLLSDLELEVGEGSTLLITGPSGTGKTTLLRSLAGLWPNAEGLIERPADADTLFCSQQPYLPLGSLRSALSYPAPAGELDDEAARAVLDTVQLAHLGDDLDTERDWSRRLSPGEQQRLSFGRILLRRPALIFLDESTSAMDEGMEHAMYAHVREVLPHSTIVSVGHRSSLERLHADELTLLGDGRWESKSLGDRRR</sequence>
<dbReference type="PROSITE" id="PS00211">
    <property type="entry name" value="ABC_TRANSPORTER_1"/>
    <property type="match status" value="1"/>
</dbReference>
<keyword evidence="2" id="KW-0813">Transport</keyword>
<dbReference type="PANTHER" id="PTHR11384:SF59">
    <property type="entry name" value="LYSOSOMAL COBALAMIN TRANSPORTER ABCD4"/>
    <property type="match status" value="1"/>
</dbReference>
<dbReference type="InterPro" id="IPR027417">
    <property type="entry name" value="P-loop_NTPase"/>
</dbReference>
<dbReference type="InterPro" id="IPR050835">
    <property type="entry name" value="ABC_transporter_sub-D"/>
</dbReference>
<dbReference type="EMBL" id="BAAAYX010000009">
    <property type="protein sequence ID" value="GAA3705128.1"/>
    <property type="molecule type" value="Genomic_DNA"/>
</dbReference>
<feature type="transmembrane region" description="Helical" evidence="8">
    <location>
        <begin position="16"/>
        <end position="36"/>
    </location>
</feature>
<evidence type="ECO:0000259" key="10">
    <source>
        <dbReference type="PROSITE" id="PS50929"/>
    </source>
</evidence>
<dbReference type="GO" id="GO:0005524">
    <property type="term" value="F:ATP binding"/>
    <property type="evidence" value="ECO:0007669"/>
    <property type="project" value="UniProtKB-KW"/>
</dbReference>
<evidence type="ECO:0000256" key="4">
    <source>
        <dbReference type="ARBA" id="ARBA00022741"/>
    </source>
</evidence>
<dbReference type="Proteomes" id="UP001500051">
    <property type="component" value="Unassembled WGS sequence"/>
</dbReference>
<keyword evidence="5 11" id="KW-0067">ATP-binding</keyword>
<dbReference type="RefSeq" id="WP_344812523.1">
    <property type="nucleotide sequence ID" value="NZ_BAAAYX010000009.1"/>
</dbReference>
<dbReference type="SUPFAM" id="SSF90123">
    <property type="entry name" value="ABC transporter transmembrane region"/>
    <property type="match status" value="1"/>
</dbReference>
<name>A0ABP7DII6_9ACTN</name>
<feature type="domain" description="ABC transporter" evidence="9">
    <location>
        <begin position="398"/>
        <end position="607"/>
    </location>
</feature>
<feature type="transmembrane region" description="Helical" evidence="8">
    <location>
        <begin position="66"/>
        <end position="84"/>
    </location>
</feature>
<proteinExistence type="predicted"/>
<dbReference type="InterPro" id="IPR017871">
    <property type="entry name" value="ABC_transporter-like_CS"/>
</dbReference>
<evidence type="ECO:0000256" key="5">
    <source>
        <dbReference type="ARBA" id="ARBA00022840"/>
    </source>
</evidence>
<evidence type="ECO:0000256" key="6">
    <source>
        <dbReference type="ARBA" id="ARBA00022989"/>
    </source>
</evidence>
<comment type="subcellular location">
    <subcellularLocation>
        <location evidence="1">Cell membrane</location>
        <topology evidence="1">Multi-pass membrane protein</topology>
    </subcellularLocation>
</comment>
<dbReference type="Pfam" id="PF00005">
    <property type="entry name" value="ABC_tran"/>
    <property type="match status" value="1"/>
</dbReference>
<dbReference type="InterPro" id="IPR011527">
    <property type="entry name" value="ABC1_TM_dom"/>
</dbReference>
<reference evidence="12" key="1">
    <citation type="journal article" date="2019" name="Int. J. Syst. Evol. Microbiol.">
        <title>The Global Catalogue of Microorganisms (GCM) 10K type strain sequencing project: providing services to taxonomists for standard genome sequencing and annotation.</title>
        <authorList>
            <consortium name="The Broad Institute Genomics Platform"/>
            <consortium name="The Broad Institute Genome Sequencing Center for Infectious Disease"/>
            <person name="Wu L."/>
            <person name="Ma J."/>
        </authorList>
    </citation>
    <scope>NUCLEOTIDE SEQUENCE [LARGE SCALE GENOMIC DNA]</scope>
    <source>
        <strain evidence="12">JCM 16548</strain>
    </source>
</reference>
<organism evidence="11 12">
    <name type="scientific">Microlunatus aurantiacus</name>
    <dbReference type="NCBI Taxonomy" id="446786"/>
    <lineage>
        <taxon>Bacteria</taxon>
        <taxon>Bacillati</taxon>
        <taxon>Actinomycetota</taxon>
        <taxon>Actinomycetes</taxon>
        <taxon>Propionibacteriales</taxon>
        <taxon>Propionibacteriaceae</taxon>
        <taxon>Microlunatus</taxon>
    </lineage>
</organism>
<dbReference type="InterPro" id="IPR036640">
    <property type="entry name" value="ABC1_TM_sf"/>
</dbReference>
<dbReference type="Gene3D" id="1.20.1560.10">
    <property type="entry name" value="ABC transporter type 1, transmembrane domain"/>
    <property type="match status" value="1"/>
</dbReference>
<dbReference type="CDD" id="cd03223">
    <property type="entry name" value="ABCD_peroxisomal_ALDP"/>
    <property type="match status" value="1"/>
</dbReference>
<feature type="transmembrane region" description="Helical" evidence="8">
    <location>
        <begin position="186"/>
        <end position="206"/>
    </location>
</feature>
<dbReference type="InterPro" id="IPR003439">
    <property type="entry name" value="ABC_transporter-like_ATP-bd"/>
</dbReference>
<keyword evidence="3 8" id="KW-0812">Transmembrane</keyword>
<gene>
    <name evidence="11" type="ORF">GCM10022204_23210</name>
</gene>
<evidence type="ECO:0000256" key="1">
    <source>
        <dbReference type="ARBA" id="ARBA00004651"/>
    </source>
</evidence>
<dbReference type="SUPFAM" id="SSF52540">
    <property type="entry name" value="P-loop containing nucleoside triphosphate hydrolases"/>
    <property type="match status" value="1"/>
</dbReference>
<accession>A0ABP7DII6</accession>
<keyword evidence="12" id="KW-1185">Reference proteome</keyword>
<comment type="caution">
    <text evidence="11">The sequence shown here is derived from an EMBL/GenBank/DDBJ whole genome shotgun (WGS) entry which is preliminary data.</text>
</comment>
<keyword evidence="4" id="KW-0547">Nucleotide-binding</keyword>
<evidence type="ECO:0000256" key="2">
    <source>
        <dbReference type="ARBA" id="ARBA00022448"/>
    </source>
</evidence>
<dbReference type="Pfam" id="PF06472">
    <property type="entry name" value="ABC_membrane_2"/>
    <property type="match status" value="1"/>
</dbReference>
<evidence type="ECO:0000313" key="11">
    <source>
        <dbReference type="EMBL" id="GAA3705128.1"/>
    </source>
</evidence>
<dbReference type="PANTHER" id="PTHR11384">
    <property type="entry name" value="ATP-BINDING CASSETTE, SUB-FAMILY D MEMBER"/>
    <property type="match status" value="1"/>
</dbReference>
<dbReference type="PROSITE" id="PS50893">
    <property type="entry name" value="ABC_TRANSPORTER_2"/>
    <property type="match status" value="1"/>
</dbReference>
<dbReference type="PROSITE" id="PS50929">
    <property type="entry name" value="ABC_TM1F"/>
    <property type="match status" value="1"/>
</dbReference>
<feature type="transmembrane region" description="Helical" evidence="8">
    <location>
        <begin position="218"/>
        <end position="238"/>
    </location>
</feature>
<keyword evidence="6 8" id="KW-1133">Transmembrane helix</keyword>
<protein>
    <submittedName>
        <fullName evidence="11">ABC transporter ATP-binding protein/permease</fullName>
    </submittedName>
</protein>
<evidence type="ECO:0000256" key="8">
    <source>
        <dbReference type="SAM" id="Phobius"/>
    </source>
</evidence>
<keyword evidence="7 8" id="KW-0472">Membrane</keyword>
<dbReference type="InterPro" id="IPR003593">
    <property type="entry name" value="AAA+_ATPase"/>
</dbReference>
<feature type="transmembrane region" description="Helical" evidence="8">
    <location>
        <begin position="104"/>
        <end position="129"/>
    </location>
</feature>
<evidence type="ECO:0000313" key="12">
    <source>
        <dbReference type="Proteomes" id="UP001500051"/>
    </source>
</evidence>
<feature type="domain" description="ABC transmembrane type-1" evidence="10">
    <location>
        <begin position="70"/>
        <end position="365"/>
    </location>
</feature>
<evidence type="ECO:0000256" key="7">
    <source>
        <dbReference type="ARBA" id="ARBA00023136"/>
    </source>
</evidence>
<dbReference type="SMART" id="SM00382">
    <property type="entry name" value="AAA"/>
    <property type="match status" value="1"/>
</dbReference>